<dbReference type="Pfam" id="PF04082">
    <property type="entry name" value="Fungal_trans"/>
    <property type="match status" value="1"/>
</dbReference>
<dbReference type="CDD" id="cd12148">
    <property type="entry name" value="fungal_TF_MHR"/>
    <property type="match status" value="1"/>
</dbReference>
<organism evidence="12 13">
    <name type="scientific">Diplodia intermedia</name>
    <dbReference type="NCBI Taxonomy" id="856260"/>
    <lineage>
        <taxon>Eukaryota</taxon>
        <taxon>Fungi</taxon>
        <taxon>Dikarya</taxon>
        <taxon>Ascomycota</taxon>
        <taxon>Pezizomycotina</taxon>
        <taxon>Dothideomycetes</taxon>
        <taxon>Dothideomycetes incertae sedis</taxon>
        <taxon>Botryosphaeriales</taxon>
        <taxon>Botryosphaeriaceae</taxon>
        <taxon>Diplodia</taxon>
    </lineage>
</organism>
<feature type="region of interest" description="Disordered" evidence="8">
    <location>
        <begin position="503"/>
        <end position="525"/>
    </location>
</feature>
<feature type="transmembrane region" description="Helical" evidence="9">
    <location>
        <begin position="321"/>
        <end position="341"/>
    </location>
</feature>
<evidence type="ECO:0000313" key="12">
    <source>
        <dbReference type="EMBL" id="KAL1648826.1"/>
    </source>
</evidence>
<name>A0ABR3U0H3_9PEZI</name>
<sequence length="1026" mass="114658">MGYTTLWKRLSPRKLNISIQIFSVISIFFEGYDQGVMGGVNASPRYVQEVGIGRPNGVVTDTVHQGGIVSVYYLGCIVGCFAGGWVADRVGRINGHVHLGISVAYWLSFGLAFINNGYSDIRWRLLLAFQCFPALLLLTGVKMLPDSPRYLASAGKHDEAREVLEHIRGSYNAEVEMEYLEVVAVAKESKKSSPLQFAKILIGKGGKTGRHLGRRAWLCMWLQIMASWTGITAVTAYSPTLLSQAGYSALTQNGLSGGINTVGIVGTIISAQIVDRFGRRTCLMGGSVGLFAVNVIAGALYEAARWQPAVATRLAPAAVTMLFLFNICYAATWGTVAFLIPTEIWSSDMRAQGNGFGITGWAVGVGWTVLVNPLMLATLKNRAYFLLAGLNLMWIPIVYLFYPETADRSLESIDMLFSTSSPFSWKMEQAYREHGDMLVEPEASMPDGRPRKLQRASRACDFCHKRSIRCRGSEADAERCQNCVDFDITCAYTRPWRRARGSNPALPSYTAPPTVDPTPRKTPDRQLVSYTRDPLGEAWKSFAMACGSSIRSLMEIYHQIVYPIFPFFHRETLLRNLQQREYLNDRGYFACIMAACSIVASRARDGALAPWITRRAQLDDVPAETFYSAAKDAIQKDIPGAMGLHYLRACALIAIASIQFGKIEALHEYKGHYFTLCAIQRFSDEAHWPKDITPIEREERRRLFWSTYTLDVYSSIVWSGPMYSREAHYHVRYPAEADGHQLDVALTGLTDPACWLHGWNFTTDLYRVLEHTVSRLRSHRNASTALRPVRMFFTPEAFSGPGVLQSVLDMYSQLHPRFKEIHPVTGDSGKDIFGFQAANIQATMQLLRMVLFSVEENADVEQKCNVAAELLSTFHRVPVPYMKAISTPLIYHLAGIGTILGSVMESPLSEASYQHVRSMLLSMADLLESLESGLYRTQGTSRGLRSQVDRIDEYMRMQRNAMPQTPFQNTIADLTAAVPTHRTPLMPANSLDTISQFQLPPELLEDWPWPSDLSQQDFGIVPFGFE</sequence>
<keyword evidence="13" id="KW-1185">Reference proteome</keyword>
<feature type="transmembrane region" description="Helical" evidence="9">
    <location>
        <begin position="257"/>
        <end position="274"/>
    </location>
</feature>
<dbReference type="CDD" id="cd00067">
    <property type="entry name" value="GAL4"/>
    <property type="match status" value="1"/>
</dbReference>
<evidence type="ECO:0000256" key="8">
    <source>
        <dbReference type="SAM" id="MobiDB-lite"/>
    </source>
</evidence>
<keyword evidence="6 9" id="KW-0472">Membrane</keyword>
<accession>A0ABR3U0H3</accession>
<dbReference type="InterPro" id="IPR036259">
    <property type="entry name" value="MFS_trans_sf"/>
</dbReference>
<feature type="transmembrane region" description="Helical" evidence="9">
    <location>
        <begin position="70"/>
        <end position="87"/>
    </location>
</feature>
<comment type="caution">
    <text evidence="12">The sequence shown here is derived from an EMBL/GenBank/DDBJ whole genome shotgun (WGS) entry which is preliminary data.</text>
</comment>
<dbReference type="PANTHER" id="PTHR48022:SF44">
    <property type="entry name" value="SUGAR TRANSPORTER, PUTATIVE (AFU_ORTHOLOGUE AFUA_4G14610)-RELATED"/>
    <property type="match status" value="1"/>
</dbReference>
<evidence type="ECO:0000256" key="1">
    <source>
        <dbReference type="ARBA" id="ARBA00004141"/>
    </source>
</evidence>
<evidence type="ECO:0000256" key="2">
    <source>
        <dbReference type="ARBA" id="ARBA00010992"/>
    </source>
</evidence>
<feature type="transmembrane region" description="Helical" evidence="9">
    <location>
        <begin position="353"/>
        <end position="371"/>
    </location>
</feature>
<keyword evidence="7" id="KW-0539">Nucleus</keyword>
<dbReference type="InterPro" id="IPR001138">
    <property type="entry name" value="Zn2Cys6_DnaBD"/>
</dbReference>
<keyword evidence="4" id="KW-0479">Metal-binding</keyword>
<dbReference type="EMBL" id="JAKEKT020000008">
    <property type="protein sequence ID" value="KAL1648826.1"/>
    <property type="molecule type" value="Genomic_DNA"/>
</dbReference>
<keyword evidence="5 9" id="KW-1133">Transmembrane helix</keyword>
<dbReference type="PROSITE" id="PS50850">
    <property type="entry name" value="MFS"/>
    <property type="match status" value="1"/>
</dbReference>
<evidence type="ECO:0000256" key="9">
    <source>
        <dbReference type="SAM" id="Phobius"/>
    </source>
</evidence>
<dbReference type="InterPro" id="IPR007219">
    <property type="entry name" value="XnlR_reg_dom"/>
</dbReference>
<dbReference type="PANTHER" id="PTHR48022">
    <property type="entry name" value="PLASTIDIC GLUCOSE TRANSPORTER 4"/>
    <property type="match status" value="1"/>
</dbReference>
<dbReference type="InterPro" id="IPR005829">
    <property type="entry name" value="Sugar_transporter_CS"/>
</dbReference>
<feature type="transmembrane region" description="Helical" evidence="9">
    <location>
        <begin position="383"/>
        <end position="402"/>
    </location>
</feature>
<dbReference type="InterPro" id="IPR020846">
    <property type="entry name" value="MFS_dom"/>
</dbReference>
<evidence type="ECO:0000259" key="10">
    <source>
        <dbReference type="PROSITE" id="PS50048"/>
    </source>
</evidence>
<evidence type="ECO:0000256" key="6">
    <source>
        <dbReference type="ARBA" id="ARBA00023136"/>
    </source>
</evidence>
<comment type="subcellular location">
    <subcellularLocation>
        <location evidence="1">Membrane</location>
        <topology evidence="1">Multi-pass membrane protein</topology>
    </subcellularLocation>
</comment>
<keyword evidence="3 9" id="KW-0812">Transmembrane</keyword>
<dbReference type="SUPFAM" id="SSF103473">
    <property type="entry name" value="MFS general substrate transporter"/>
    <property type="match status" value="1"/>
</dbReference>
<proteinExistence type="inferred from homology"/>
<feature type="domain" description="Zn(2)-C6 fungal-type" evidence="10">
    <location>
        <begin position="459"/>
        <end position="492"/>
    </location>
</feature>
<evidence type="ECO:0000259" key="11">
    <source>
        <dbReference type="PROSITE" id="PS50850"/>
    </source>
</evidence>
<dbReference type="SMART" id="SM00066">
    <property type="entry name" value="GAL4"/>
    <property type="match status" value="1"/>
</dbReference>
<gene>
    <name evidence="12" type="ORF">SLS58_002006</name>
</gene>
<comment type="similarity">
    <text evidence="2">Belongs to the major facilitator superfamily. Sugar transporter (TC 2.A.1.1) family.</text>
</comment>
<dbReference type="PROSITE" id="PS00216">
    <property type="entry name" value="SUGAR_TRANSPORT_1"/>
    <property type="match status" value="1"/>
</dbReference>
<reference evidence="12 13" key="1">
    <citation type="journal article" date="2023" name="Plant Dis.">
        <title>First Report of Diplodia intermedia Causing Canker and Dieback Diseases on Apple Trees in Canada.</title>
        <authorList>
            <person name="Ellouze W."/>
            <person name="Ilyukhin E."/>
            <person name="Sulman M."/>
            <person name="Ali S."/>
        </authorList>
    </citation>
    <scope>NUCLEOTIDE SEQUENCE [LARGE SCALE GENOMIC DNA]</scope>
    <source>
        <strain evidence="12 13">M45-28</strain>
    </source>
</reference>
<dbReference type="Gene3D" id="1.20.1250.20">
    <property type="entry name" value="MFS general substrate transporter like domains"/>
    <property type="match status" value="2"/>
</dbReference>
<dbReference type="InterPro" id="IPR050360">
    <property type="entry name" value="MFS_Sugar_Transporters"/>
</dbReference>
<dbReference type="PROSITE" id="PS50048">
    <property type="entry name" value="ZN2_CY6_FUNGAL_2"/>
    <property type="match status" value="1"/>
</dbReference>
<evidence type="ECO:0000313" key="13">
    <source>
        <dbReference type="Proteomes" id="UP001521184"/>
    </source>
</evidence>
<dbReference type="InterPro" id="IPR005828">
    <property type="entry name" value="MFS_sugar_transport-like"/>
</dbReference>
<protein>
    <submittedName>
        <fullName evidence="12">Uncharacterized protein</fullName>
    </submittedName>
</protein>
<evidence type="ECO:0000256" key="3">
    <source>
        <dbReference type="ARBA" id="ARBA00022692"/>
    </source>
</evidence>
<dbReference type="InterPro" id="IPR036864">
    <property type="entry name" value="Zn2-C6_fun-type_DNA-bd_sf"/>
</dbReference>
<evidence type="ECO:0000256" key="5">
    <source>
        <dbReference type="ARBA" id="ARBA00022989"/>
    </source>
</evidence>
<evidence type="ECO:0000256" key="4">
    <source>
        <dbReference type="ARBA" id="ARBA00022723"/>
    </source>
</evidence>
<evidence type="ECO:0000256" key="7">
    <source>
        <dbReference type="ARBA" id="ARBA00023242"/>
    </source>
</evidence>
<dbReference type="Proteomes" id="UP001521184">
    <property type="component" value="Unassembled WGS sequence"/>
</dbReference>
<feature type="transmembrane region" description="Helical" evidence="9">
    <location>
        <begin position="99"/>
        <end position="115"/>
    </location>
</feature>
<dbReference type="Pfam" id="PF00083">
    <property type="entry name" value="Sugar_tr"/>
    <property type="match status" value="2"/>
</dbReference>
<feature type="domain" description="Major facilitator superfamily (MFS) profile" evidence="11">
    <location>
        <begin position="1"/>
        <end position="406"/>
    </location>
</feature>
<feature type="transmembrane region" description="Helical" evidence="9">
    <location>
        <begin position="216"/>
        <end position="237"/>
    </location>
</feature>
<dbReference type="Pfam" id="PF00172">
    <property type="entry name" value="Zn_clus"/>
    <property type="match status" value="1"/>
</dbReference>
<dbReference type="Gene3D" id="4.10.240.10">
    <property type="entry name" value="Zn(2)-C6 fungal-type DNA-binding domain"/>
    <property type="match status" value="1"/>
</dbReference>
<dbReference type="SUPFAM" id="SSF57701">
    <property type="entry name" value="Zn2/Cys6 DNA-binding domain"/>
    <property type="match status" value="1"/>
</dbReference>